<reference evidence="2 3" key="1">
    <citation type="submission" date="2013-09" db="EMBL/GenBank/DDBJ databases">
        <title>High correlation between genotypes and phenotypes of environmental bacteria Comamonas testosteroni strains.</title>
        <authorList>
            <person name="Liu L."/>
            <person name="Zhu W."/>
            <person name="Xia X."/>
            <person name="Xu B."/>
            <person name="Luo M."/>
            <person name="Wang G."/>
        </authorList>
    </citation>
    <scope>NUCLEOTIDE SEQUENCE [LARGE SCALE GENOMIC DNA]</scope>
    <source>
        <strain evidence="2 3">JL14</strain>
    </source>
</reference>
<dbReference type="Proteomes" id="UP000029567">
    <property type="component" value="Unassembled WGS sequence"/>
</dbReference>
<evidence type="ECO:0000313" key="3">
    <source>
        <dbReference type="Proteomes" id="UP000029567"/>
    </source>
</evidence>
<feature type="transmembrane region" description="Helical" evidence="1">
    <location>
        <begin position="31"/>
        <end position="58"/>
    </location>
</feature>
<dbReference type="AlphaFoldDB" id="A0A0E3BGT7"/>
<keyword evidence="1" id="KW-1133">Transmembrane helix</keyword>
<proteinExistence type="predicted"/>
<organism evidence="2 3">
    <name type="scientific">Comamonas thiooxydans</name>
    <dbReference type="NCBI Taxonomy" id="363952"/>
    <lineage>
        <taxon>Bacteria</taxon>
        <taxon>Pseudomonadati</taxon>
        <taxon>Pseudomonadota</taxon>
        <taxon>Betaproteobacteria</taxon>
        <taxon>Burkholderiales</taxon>
        <taxon>Comamonadaceae</taxon>
        <taxon>Comamonas</taxon>
    </lineage>
</organism>
<sequence length="64" mass="7492">MLSHWLIFTIGLLKLIMESWGSNLCVKRKSVFTGYVAAFMVKMFWMLDVAKALCLFYWPGKELQ</sequence>
<gene>
    <name evidence="2" type="ORF">P245_12330</name>
</gene>
<name>A0A0E3BGT7_9BURK</name>
<evidence type="ECO:0000313" key="2">
    <source>
        <dbReference type="EMBL" id="KGG92259.1"/>
    </source>
</evidence>
<protein>
    <submittedName>
        <fullName evidence="2">Uncharacterized protein</fullName>
    </submittedName>
</protein>
<accession>A0A0E3BGT7</accession>
<evidence type="ECO:0000256" key="1">
    <source>
        <dbReference type="SAM" id="Phobius"/>
    </source>
</evidence>
<keyword evidence="1" id="KW-0472">Membrane</keyword>
<comment type="caution">
    <text evidence="2">The sequence shown here is derived from an EMBL/GenBank/DDBJ whole genome shotgun (WGS) entry which is preliminary data.</text>
</comment>
<keyword evidence="1" id="KW-0812">Transmembrane</keyword>
<dbReference type="EMBL" id="AWTN01000089">
    <property type="protein sequence ID" value="KGG92259.1"/>
    <property type="molecule type" value="Genomic_DNA"/>
</dbReference>